<keyword evidence="1" id="KW-1133">Transmembrane helix</keyword>
<dbReference type="AlphaFoldDB" id="A0A1A9N259"/>
<sequence>MPIVVALLALIALVYGTVRAFEALQAAFGFAVAVGVAVLVAVLLIAALMIWLRRRQEVAPNVHDGDWTHELKGSWGSIRLAAGKRFCEIRLGDEKGAYIFADLLGAELQSRDAQAELALKVKDARREVWLLPMASERQAKQWQRIFSLAREQKL</sequence>
<protein>
    <submittedName>
        <fullName evidence="2">Uncharacterized protein</fullName>
    </submittedName>
</protein>
<evidence type="ECO:0000256" key="1">
    <source>
        <dbReference type="SAM" id="Phobius"/>
    </source>
</evidence>
<organism evidence="2 5">
    <name type="scientific">Paraburkholderia ginsengiterrae</name>
    <dbReference type="NCBI Taxonomy" id="1462993"/>
    <lineage>
        <taxon>Bacteria</taxon>
        <taxon>Pseudomonadati</taxon>
        <taxon>Pseudomonadota</taxon>
        <taxon>Betaproteobacteria</taxon>
        <taxon>Burkholderiales</taxon>
        <taxon>Burkholderiaceae</taxon>
        <taxon>Paraburkholderia</taxon>
    </lineage>
</organism>
<gene>
    <name evidence="3" type="ORF">A6V36_06345</name>
    <name evidence="2" type="ORF">A6V37_32785</name>
</gene>
<evidence type="ECO:0000313" key="5">
    <source>
        <dbReference type="Proteomes" id="UP000078116"/>
    </source>
</evidence>
<dbReference type="Proteomes" id="UP000077961">
    <property type="component" value="Unassembled WGS sequence"/>
</dbReference>
<evidence type="ECO:0000313" key="4">
    <source>
        <dbReference type="Proteomes" id="UP000077961"/>
    </source>
</evidence>
<dbReference type="OrthoDB" id="9131039at2"/>
<dbReference type="Proteomes" id="UP000078116">
    <property type="component" value="Unassembled WGS sequence"/>
</dbReference>
<keyword evidence="4" id="KW-1185">Reference proteome</keyword>
<keyword evidence="1" id="KW-0472">Membrane</keyword>
<dbReference type="EMBL" id="LXJZ01000187">
    <property type="protein sequence ID" value="OAJ56146.1"/>
    <property type="molecule type" value="Genomic_DNA"/>
</dbReference>
<name>A0A1A9N259_9BURK</name>
<feature type="transmembrane region" description="Helical" evidence="1">
    <location>
        <begin position="30"/>
        <end position="52"/>
    </location>
</feature>
<comment type="caution">
    <text evidence="2">The sequence shown here is derived from an EMBL/GenBank/DDBJ whole genome shotgun (WGS) entry which is preliminary data.</text>
</comment>
<proteinExistence type="predicted"/>
<dbReference type="RefSeq" id="WP_064269651.1">
    <property type="nucleotide sequence ID" value="NZ_LXJZ01000187.1"/>
</dbReference>
<accession>A0A1A9N259</accession>
<evidence type="ECO:0000313" key="3">
    <source>
        <dbReference type="EMBL" id="OAJ56146.1"/>
    </source>
</evidence>
<evidence type="ECO:0000313" key="2">
    <source>
        <dbReference type="EMBL" id="OAJ55492.1"/>
    </source>
</evidence>
<dbReference type="EMBL" id="LXKA01000340">
    <property type="protein sequence ID" value="OAJ55492.1"/>
    <property type="molecule type" value="Genomic_DNA"/>
</dbReference>
<keyword evidence="1" id="KW-0812">Transmembrane</keyword>
<reference evidence="4 5" key="1">
    <citation type="submission" date="2016-04" db="EMBL/GenBank/DDBJ databases">
        <title>Reclassification of Paraburkholderia panaciterrae (Farh et al. 2015) Dobritsa &amp; Samadpour 2016 as a later homotypic synonym of Paraburkholderia ginsengiterrae (Farh et al. 2015) Dobritsa &amp; Samadpour 2016.</title>
        <authorList>
            <person name="Dobritsa A.P."/>
            <person name="Kutumbaka K."/>
            <person name="Samadpour M."/>
        </authorList>
    </citation>
    <scope>NUCLEOTIDE SEQUENCE [LARGE SCALE GENOMIC DNA]</scope>
    <source>
        <strain evidence="2 5">DCY85</strain>
        <strain evidence="3 4">DCY85-1</strain>
    </source>
</reference>